<dbReference type="STRING" id="4615.A0A199UQ88"/>
<evidence type="ECO:0000313" key="1">
    <source>
        <dbReference type="EMBL" id="OAY66992.1"/>
    </source>
</evidence>
<dbReference type="InterPro" id="IPR047136">
    <property type="entry name" value="PurB_bact"/>
</dbReference>
<gene>
    <name evidence="1" type="ORF">ACMD2_25924</name>
</gene>
<evidence type="ECO:0000313" key="2">
    <source>
        <dbReference type="Proteomes" id="UP000092600"/>
    </source>
</evidence>
<dbReference type="InterPro" id="IPR024083">
    <property type="entry name" value="Fumarase/histidase_N"/>
</dbReference>
<dbReference type="Gene3D" id="1.10.275.10">
    <property type="entry name" value="Fumarase/aspartase (N-terminal domain)"/>
    <property type="match status" value="1"/>
</dbReference>
<proteinExistence type="predicted"/>
<dbReference type="AlphaFoldDB" id="A0A199UQ88"/>
<dbReference type="PANTHER" id="PTHR43411">
    <property type="entry name" value="ADENYLOSUCCINATE LYASE"/>
    <property type="match status" value="1"/>
</dbReference>
<reference evidence="1 2" key="1">
    <citation type="journal article" date="2016" name="DNA Res.">
        <title>The draft genome of MD-2 pineapple using hybrid error correction of long reads.</title>
        <authorList>
            <person name="Redwan R.M."/>
            <person name="Saidin A."/>
            <person name="Kumar S.V."/>
        </authorList>
    </citation>
    <scope>NUCLEOTIDE SEQUENCE [LARGE SCALE GENOMIC DNA]</scope>
    <source>
        <strain evidence="2">cv. MD2</strain>
        <tissue evidence="1">Leaf</tissue>
    </source>
</reference>
<dbReference type="PANTHER" id="PTHR43411:SF1">
    <property type="entry name" value="ADENYLOSUCCINATE LYASE"/>
    <property type="match status" value="1"/>
</dbReference>
<accession>A0A199UQ88</accession>
<name>A0A199UQ88_ANACO</name>
<dbReference type="EMBL" id="LSRQ01005778">
    <property type="protein sequence ID" value="OAY66992.1"/>
    <property type="molecule type" value="Genomic_DNA"/>
</dbReference>
<keyword evidence="1" id="KW-0456">Lyase</keyword>
<dbReference type="Proteomes" id="UP000092600">
    <property type="component" value="Unassembled WGS sequence"/>
</dbReference>
<organism evidence="1 2">
    <name type="scientific">Ananas comosus</name>
    <name type="common">Pineapple</name>
    <name type="synonym">Ananas ananas</name>
    <dbReference type="NCBI Taxonomy" id="4615"/>
    <lineage>
        <taxon>Eukaryota</taxon>
        <taxon>Viridiplantae</taxon>
        <taxon>Streptophyta</taxon>
        <taxon>Embryophyta</taxon>
        <taxon>Tracheophyta</taxon>
        <taxon>Spermatophyta</taxon>
        <taxon>Magnoliopsida</taxon>
        <taxon>Liliopsida</taxon>
        <taxon>Poales</taxon>
        <taxon>Bromeliaceae</taxon>
        <taxon>Bromelioideae</taxon>
        <taxon>Ananas</taxon>
    </lineage>
</organism>
<protein>
    <submittedName>
        <fullName evidence="1">Adenylosuccinate lyase</fullName>
    </submittedName>
</protein>
<comment type="caution">
    <text evidence="1">The sequence shown here is derived from an EMBL/GenBank/DDBJ whole genome shotgun (WGS) entry which is preliminary data.</text>
</comment>
<dbReference type="GO" id="GO:0016829">
    <property type="term" value="F:lyase activity"/>
    <property type="evidence" value="ECO:0007669"/>
    <property type="project" value="UniProtKB-KW"/>
</dbReference>
<sequence length="78" mass="9013">MQEVADLESFALMALSPLDGRYVQKVKDLSPFFSEYGLIRYRVLVEVKWLLKLSQVPEIKEVPTFRQGCRVFLGENCS</sequence>